<protein>
    <submittedName>
        <fullName evidence="2">Uncharacterized protein</fullName>
    </submittedName>
</protein>
<sequence>MAAARDVLSALALVVGVVLGIGSWRGYLARSGAPEGGEAGPDQGLPLVGPRHASESTPAAGTPAHCSGAGRPAGVRQRAAAPGRSAVSV</sequence>
<feature type="region of interest" description="Disordered" evidence="1">
    <location>
        <begin position="30"/>
        <end position="89"/>
    </location>
</feature>
<dbReference type="Proteomes" id="UP000252914">
    <property type="component" value="Unassembled WGS sequence"/>
</dbReference>
<evidence type="ECO:0000313" key="2">
    <source>
        <dbReference type="EMBL" id="RCG18948.1"/>
    </source>
</evidence>
<proteinExistence type="predicted"/>
<gene>
    <name evidence="2" type="ORF">DTL70_25400</name>
</gene>
<accession>A0A367ELG4</accession>
<organism evidence="2 3">
    <name type="scientific">Streptomyces diacarni</name>
    <dbReference type="NCBI Taxonomy" id="2800381"/>
    <lineage>
        <taxon>Bacteria</taxon>
        <taxon>Bacillati</taxon>
        <taxon>Actinomycetota</taxon>
        <taxon>Actinomycetes</taxon>
        <taxon>Kitasatosporales</taxon>
        <taxon>Streptomycetaceae</taxon>
        <taxon>Streptomyces</taxon>
    </lineage>
</organism>
<reference evidence="2 3" key="1">
    <citation type="submission" date="2018-06" db="EMBL/GenBank/DDBJ databases">
        <title>Streptomyces reniochalinae sp. nov. and Streptomyces diacarnus sp. nov. from marine sponges.</title>
        <authorList>
            <person name="Li L."/>
        </authorList>
    </citation>
    <scope>NUCLEOTIDE SEQUENCE [LARGE SCALE GENOMIC DNA]</scope>
    <source>
        <strain evidence="2 3">LHW51701</strain>
    </source>
</reference>
<dbReference type="AlphaFoldDB" id="A0A367ELG4"/>
<comment type="caution">
    <text evidence="2">The sequence shown here is derived from an EMBL/GenBank/DDBJ whole genome shotgun (WGS) entry which is preliminary data.</text>
</comment>
<name>A0A367ELG4_9ACTN</name>
<keyword evidence="3" id="KW-1185">Reference proteome</keyword>
<evidence type="ECO:0000256" key="1">
    <source>
        <dbReference type="SAM" id="MobiDB-lite"/>
    </source>
</evidence>
<evidence type="ECO:0000313" key="3">
    <source>
        <dbReference type="Proteomes" id="UP000252914"/>
    </source>
</evidence>
<dbReference type="EMBL" id="QOIN01000049">
    <property type="protein sequence ID" value="RCG18948.1"/>
    <property type="molecule type" value="Genomic_DNA"/>
</dbReference>